<dbReference type="Gene3D" id="2.170.120.40">
    <property type="entry name" value="YbbR-like domain"/>
    <property type="match status" value="2"/>
</dbReference>
<name>A0ABW9N0I7_9FIRM</name>
<keyword evidence="2" id="KW-1185">Reference proteome</keyword>
<dbReference type="Pfam" id="PF07949">
    <property type="entry name" value="YbbR"/>
    <property type="match status" value="3"/>
</dbReference>
<dbReference type="Proteomes" id="UP001637993">
    <property type="component" value="Unassembled WGS sequence"/>
</dbReference>
<dbReference type="InterPro" id="IPR012505">
    <property type="entry name" value="YbbR"/>
</dbReference>
<dbReference type="EMBL" id="JBGMEG010000006">
    <property type="protein sequence ID" value="MFO3717599.1"/>
    <property type="molecule type" value="Genomic_DNA"/>
</dbReference>
<gene>
    <name evidence="1" type="ORF">AB9Q04_04425</name>
</gene>
<dbReference type="Gene3D" id="2.170.120.30">
    <property type="match status" value="1"/>
</dbReference>
<dbReference type="PANTHER" id="PTHR37804">
    <property type="entry name" value="CDAA REGULATORY PROTEIN CDAR"/>
    <property type="match status" value="1"/>
</dbReference>
<dbReference type="InterPro" id="IPR053154">
    <property type="entry name" value="c-di-AMP_regulator"/>
</dbReference>
<organism evidence="1 2">
    <name type="scientific">Anaerococcus groningensis</name>
    <dbReference type="NCBI Taxonomy" id="3115616"/>
    <lineage>
        <taxon>Bacteria</taxon>
        <taxon>Bacillati</taxon>
        <taxon>Bacillota</taxon>
        <taxon>Tissierellia</taxon>
        <taxon>Tissierellales</taxon>
        <taxon>Peptoniphilaceae</taxon>
        <taxon>Anaerococcus</taxon>
    </lineage>
</organism>
<reference evidence="1 2" key="1">
    <citation type="journal article" date="2025" name="Anaerobe">
        <title>Description of Anaerococcus kampingiae sp. nov., Anaerococcus groningensis sp. nov., Anaerococcus martiniensis sp. nov., and Anaerococcus cruorum sp. nov., isolated from human clinical specimens.</title>
        <authorList>
            <person name="Boiten K.E."/>
            <person name="Meijer J."/>
            <person name="van Wezel E.M."/>
            <person name="Veloo A.C.M."/>
        </authorList>
    </citation>
    <scope>NUCLEOTIDE SEQUENCE [LARGE SCALE GENOMIC DNA]</scope>
    <source>
        <strain evidence="1 2">ENR1011</strain>
    </source>
</reference>
<protein>
    <submittedName>
        <fullName evidence="1">YbbR-like domain-containing protein</fullName>
    </submittedName>
</protein>
<proteinExistence type="predicted"/>
<sequence length="312" mass="34526">MNNKNDTKLKILSVLVAIFMWTFVVNSTDPTVNKTFRNIPVVIKNQDVLEKSGYTIVGKEAAYGTSVKLKGSREKLVNLKPANIYASVDISDLEPGVQSLDIEVDTPSGISVDEVDPGQINLNIQEVLEKTLPVNRVISDEIKDGKIVEVNEMYPKEITIKGPASLINKVDRLEIKIDDASVLDEKIHSLPVKALDKNGKQISDLNISHEEVNVSFFVFATKEVNVVLETSGNIDKDYEEVSREISPESVIIKGPEADIKDIDAIYTLPIDLKNQKSSTSGEVKLSLPDSVEVYNGDSVVNYKIEIQKKSKK</sequence>
<accession>A0ABW9N0I7</accession>
<dbReference type="PANTHER" id="PTHR37804:SF1">
    <property type="entry name" value="CDAA REGULATORY PROTEIN CDAR"/>
    <property type="match status" value="1"/>
</dbReference>
<evidence type="ECO:0000313" key="1">
    <source>
        <dbReference type="EMBL" id="MFO3717599.1"/>
    </source>
</evidence>
<evidence type="ECO:0000313" key="2">
    <source>
        <dbReference type="Proteomes" id="UP001637993"/>
    </source>
</evidence>
<dbReference type="RefSeq" id="WP_410024168.1">
    <property type="nucleotide sequence ID" value="NZ_JBGMEG010000006.1"/>
</dbReference>
<comment type="caution">
    <text evidence="1">The sequence shown here is derived from an EMBL/GenBank/DDBJ whole genome shotgun (WGS) entry which is preliminary data.</text>
</comment>